<comment type="caution">
    <text evidence="1">The sequence shown here is derived from an EMBL/GenBank/DDBJ whole genome shotgun (WGS) entry which is preliminary data.</text>
</comment>
<dbReference type="EMBL" id="BMTF01000024">
    <property type="protein sequence ID" value="GGV93539.1"/>
    <property type="molecule type" value="Genomic_DNA"/>
</dbReference>
<reference evidence="2" key="1">
    <citation type="journal article" date="2019" name="Int. J. Syst. Evol. Microbiol.">
        <title>The Global Catalogue of Microorganisms (GCM) 10K type strain sequencing project: providing services to taxonomists for standard genome sequencing and annotation.</title>
        <authorList>
            <consortium name="The Broad Institute Genomics Platform"/>
            <consortium name="The Broad Institute Genome Sequencing Center for Infectious Disease"/>
            <person name="Wu L."/>
            <person name="Ma J."/>
        </authorList>
    </citation>
    <scope>NUCLEOTIDE SEQUENCE [LARGE SCALE GENOMIC DNA]</scope>
    <source>
        <strain evidence="2">JCM 4376</strain>
    </source>
</reference>
<evidence type="ECO:0000313" key="1">
    <source>
        <dbReference type="EMBL" id="GGV93539.1"/>
    </source>
</evidence>
<name>A0ABQ2W5Y0_9ACTN</name>
<gene>
    <name evidence="1" type="ORF">GCM10015535_56790</name>
</gene>
<keyword evidence="2" id="KW-1185">Reference proteome</keyword>
<protein>
    <submittedName>
        <fullName evidence="1">Uncharacterized protein</fullName>
    </submittedName>
</protein>
<dbReference type="Proteomes" id="UP000660675">
    <property type="component" value="Unassembled WGS sequence"/>
</dbReference>
<accession>A0ABQ2W5Y0</accession>
<sequence length="92" mass="10178">MEAGLPYVFDRPQSWEVDMVNGVADAHYRAWPDSWADAGAHELTVSEREGGFAQWEGLGLDAPKIEPATDLSNIDEVMEAAFQELRSKGLDL</sequence>
<organism evidence="1 2">
    <name type="scientific">Streptomyces gelaticus</name>
    <dbReference type="NCBI Taxonomy" id="285446"/>
    <lineage>
        <taxon>Bacteria</taxon>
        <taxon>Bacillati</taxon>
        <taxon>Actinomycetota</taxon>
        <taxon>Actinomycetes</taxon>
        <taxon>Kitasatosporales</taxon>
        <taxon>Streptomycetaceae</taxon>
        <taxon>Streptomyces</taxon>
    </lineage>
</organism>
<evidence type="ECO:0000313" key="2">
    <source>
        <dbReference type="Proteomes" id="UP000660675"/>
    </source>
</evidence>
<dbReference type="RefSeq" id="WP_189547104.1">
    <property type="nucleotide sequence ID" value="NZ_BMTF01000024.1"/>
</dbReference>
<proteinExistence type="predicted"/>